<evidence type="ECO:0000313" key="14">
    <source>
        <dbReference type="Proteomes" id="UP000182054"/>
    </source>
</evidence>
<protein>
    <submittedName>
        <fullName evidence="13">ATP-binding cassette, subfamily C, CydC</fullName>
    </submittedName>
</protein>
<dbReference type="GO" id="GO:0016887">
    <property type="term" value="F:ATP hydrolysis activity"/>
    <property type="evidence" value="ECO:0007669"/>
    <property type="project" value="InterPro"/>
</dbReference>
<dbReference type="PANTHER" id="PTHR24221:SF654">
    <property type="entry name" value="ATP-BINDING CASSETTE SUB-FAMILY B MEMBER 6"/>
    <property type="match status" value="1"/>
</dbReference>
<evidence type="ECO:0000259" key="11">
    <source>
        <dbReference type="PROSITE" id="PS50893"/>
    </source>
</evidence>
<dbReference type="NCBIfam" id="TIGR02868">
    <property type="entry name" value="CydC"/>
    <property type="match status" value="1"/>
</dbReference>
<dbReference type="InterPro" id="IPR003439">
    <property type="entry name" value="ABC_transporter-like_ATP-bd"/>
</dbReference>
<dbReference type="GO" id="GO:0005886">
    <property type="term" value="C:plasma membrane"/>
    <property type="evidence" value="ECO:0007669"/>
    <property type="project" value="UniProtKB-SubCell"/>
</dbReference>
<dbReference type="SUPFAM" id="SSF90123">
    <property type="entry name" value="ABC transporter transmembrane region"/>
    <property type="match status" value="1"/>
</dbReference>
<feature type="transmembrane region" description="Helical" evidence="10">
    <location>
        <begin position="279"/>
        <end position="305"/>
    </location>
</feature>
<keyword evidence="3 10" id="KW-0812">Transmembrane</keyword>
<dbReference type="InterPro" id="IPR003593">
    <property type="entry name" value="AAA+_ATPase"/>
</dbReference>
<evidence type="ECO:0000256" key="1">
    <source>
        <dbReference type="ARBA" id="ARBA00004429"/>
    </source>
</evidence>
<dbReference type="InterPro" id="IPR039421">
    <property type="entry name" value="Type_1_exporter"/>
</dbReference>
<comment type="subcellular location">
    <subcellularLocation>
        <location evidence="1">Cell inner membrane</location>
        <topology evidence="1">Multi-pass membrane protein</topology>
    </subcellularLocation>
</comment>
<reference evidence="13 14" key="1">
    <citation type="submission" date="2016-10" db="EMBL/GenBank/DDBJ databases">
        <authorList>
            <person name="de Groot N.N."/>
        </authorList>
    </citation>
    <scope>NUCLEOTIDE SEQUENCE [LARGE SCALE GENOMIC DNA]</scope>
    <source>
        <strain evidence="13 14">DSM 44908</strain>
    </source>
</reference>
<feature type="transmembrane region" description="Helical" evidence="10">
    <location>
        <begin position="20"/>
        <end position="43"/>
    </location>
</feature>
<evidence type="ECO:0000256" key="4">
    <source>
        <dbReference type="ARBA" id="ARBA00022741"/>
    </source>
</evidence>
<dbReference type="PROSITE" id="PS50893">
    <property type="entry name" value="ABC_TRANSPORTER_2"/>
    <property type="match status" value="1"/>
</dbReference>
<evidence type="ECO:0000313" key="13">
    <source>
        <dbReference type="EMBL" id="SFA57536.1"/>
    </source>
</evidence>
<dbReference type="PROSITE" id="PS00211">
    <property type="entry name" value="ABC_TRANSPORTER_1"/>
    <property type="match status" value="1"/>
</dbReference>
<dbReference type="InterPro" id="IPR011527">
    <property type="entry name" value="ABC1_TM_dom"/>
</dbReference>
<dbReference type="Pfam" id="PF00005">
    <property type="entry name" value="ABC_tran"/>
    <property type="match status" value="1"/>
</dbReference>
<feature type="transmembrane region" description="Helical" evidence="10">
    <location>
        <begin position="49"/>
        <end position="67"/>
    </location>
</feature>
<feature type="transmembrane region" description="Helical" evidence="10">
    <location>
        <begin position="242"/>
        <end position="267"/>
    </location>
</feature>
<dbReference type="Gene3D" id="1.20.1560.10">
    <property type="entry name" value="ABC transporter type 1, transmembrane domain"/>
    <property type="match status" value="1"/>
</dbReference>
<dbReference type="GO" id="GO:0045454">
    <property type="term" value="P:cell redox homeostasis"/>
    <property type="evidence" value="ECO:0007669"/>
    <property type="project" value="InterPro"/>
</dbReference>
<keyword evidence="2" id="KW-0997">Cell inner membrane</keyword>
<dbReference type="InterPro" id="IPR014223">
    <property type="entry name" value="ABC_CydC/D"/>
</dbReference>
<dbReference type="InterPro" id="IPR017871">
    <property type="entry name" value="ABC_transporter-like_CS"/>
</dbReference>
<evidence type="ECO:0000256" key="7">
    <source>
        <dbReference type="ARBA" id="ARBA00022989"/>
    </source>
</evidence>
<proteinExistence type="inferred from homology"/>
<organism evidence="13 14">
    <name type="scientific">Rhodococcoides kroppenstedtii</name>
    <dbReference type="NCBI Taxonomy" id="293050"/>
    <lineage>
        <taxon>Bacteria</taxon>
        <taxon>Bacillati</taxon>
        <taxon>Actinomycetota</taxon>
        <taxon>Actinomycetes</taxon>
        <taxon>Mycobacteriales</taxon>
        <taxon>Nocardiaceae</taxon>
        <taxon>Rhodococcoides</taxon>
    </lineage>
</organism>
<evidence type="ECO:0000256" key="6">
    <source>
        <dbReference type="ARBA" id="ARBA00022967"/>
    </source>
</evidence>
<dbReference type="AlphaFoldDB" id="A0A1I0U310"/>
<feature type="transmembrane region" description="Helical" evidence="10">
    <location>
        <begin position="129"/>
        <end position="151"/>
    </location>
</feature>
<dbReference type="EMBL" id="FOJN01000011">
    <property type="protein sequence ID" value="SFA57536.1"/>
    <property type="molecule type" value="Genomic_DNA"/>
</dbReference>
<dbReference type="GO" id="GO:0005524">
    <property type="term" value="F:ATP binding"/>
    <property type="evidence" value="ECO:0007669"/>
    <property type="project" value="UniProtKB-KW"/>
</dbReference>
<keyword evidence="8 10" id="KW-0472">Membrane</keyword>
<dbReference type="SMART" id="SM00382">
    <property type="entry name" value="AAA"/>
    <property type="match status" value="1"/>
</dbReference>
<feature type="domain" description="ABC transporter" evidence="11">
    <location>
        <begin position="342"/>
        <end position="592"/>
    </location>
</feature>
<dbReference type="GO" id="GO:0034775">
    <property type="term" value="P:glutathione transmembrane transport"/>
    <property type="evidence" value="ECO:0007669"/>
    <property type="project" value="InterPro"/>
</dbReference>
<dbReference type="PROSITE" id="PS50929">
    <property type="entry name" value="ABC_TM1F"/>
    <property type="match status" value="1"/>
</dbReference>
<evidence type="ECO:0000256" key="10">
    <source>
        <dbReference type="SAM" id="Phobius"/>
    </source>
</evidence>
<dbReference type="GO" id="GO:0140359">
    <property type="term" value="F:ABC-type transporter activity"/>
    <property type="evidence" value="ECO:0007669"/>
    <property type="project" value="InterPro"/>
</dbReference>
<feature type="domain" description="ABC transmembrane type-1" evidence="12">
    <location>
        <begin position="19"/>
        <end position="307"/>
    </location>
</feature>
<evidence type="ECO:0000256" key="8">
    <source>
        <dbReference type="ARBA" id="ARBA00023136"/>
    </source>
</evidence>
<dbReference type="Gene3D" id="3.40.50.300">
    <property type="entry name" value="P-loop containing nucleotide triphosphate hydrolases"/>
    <property type="match status" value="1"/>
</dbReference>
<dbReference type="Proteomes" id="UP000182054">
    <property type="component" value="Unassembled WGS sequence"/>
</dbReference>
<name>A0A1I0U310_9NOCA</name>
<dbReference type="GO" id="GO:0034040">
    <property type="term" value="F:ATPase-coupled lipid transmembrane transporter activity"/>
    <property type="evidence" value="ECO:0007669"/>
    <property type="project" value="TreeGrafter"/>
</dbReference>
<evidence type="ECO:0000256" key="2">
    <source>
        <dbReference type="ARBA" id="ARBA00022519"/>
    </source>
</evidence>
<dbReference type="RefSeq" id="WP_139203973.1">
    <property type="nucleotide sequence ID" value="NZ_FOJN01000011.1"/>
</dbReference>
<dbReference type="SUPFAM" id="SSF52540">
    <property type="entry name" value="P-loop containing nucleoside triphosphate hydrolases"/>
    <property type="match status" value="1"/>
</dbReference>
<evidence type="ECO:0000259" key="12">
    <source>
        <dbReference type="PROSITE" id="PS50929"/>
    </source>
</evidence>
<sequence length="595" mass="60453">MTDLRRVLALADLDGRRIAWAVLAGVATLGSALALSALSAWLILRAWQMPPVLHLSVAVVAVRALGISRGICRYLERLATHDVALRGTVALRAALYRALAQRESTAAWRLRRGDLVVRTGDDVDAIGDVVVRALVPAAVAAVLAVASVGLLAAFSPAAAAILAGCLLLAGVVTPILTARAQTDDDADHARARADAAASTVLAIESAAELRVAGRLADVRARAAAARCDVAAAEDRAARWSALAAAAGPLATGVAVVGALLVGTVAYGSGTAFAGGTSPMSLAIVVLVPLAAFEATSVLPAAAVAVTRGRLAARRIVDLIGSGTTTPEPPVPGARLATARPELVLDGVVAGYATDRGTAPMTTTIAAGERVALVGPSGVGKTSVALTAAGLLPAVAGTVSLGDATTGRRTLSDLDPADVRAAVTFFAEDARVFETSVFENLRVVRGDLGVDEALAALDATGLGAWVRALPDGPDTVLVGGDRSLSGGQRRRLLLARVVVSRAPVVIVDEPTEHLDDASSARLLAALLDPGSGLLDPATTAVVITHRPVPAGVRTLSCSPREKIVADSARAGVASSVHERGGGSKLYDLWTREVAAR</sequence>
<keyword evidence="6" id="KW-1278">Translocase</keyword>
<evidence type="ECO:0000256" key="5">
    <source>
        <dbReference type="ARBA" id="ARBA00022840"/>
    </source>
</evidence>
<evidence type="ECO:0000256" key="9">
    <source>
        <dbReference type="ARBA" id="ARBA00023455"/>
    </source>
</evidence>
<keyword evidence="5 13" id="KW-0067">ATP-binding</keyword>
<dbReference type="PANTHER" id="PTHR24221">
    <property type="entry name" value="ATP-BINDING CASSETTE SUB-FAMILY B"/>
    <property type="match status" value="1"/>
</dbReference>
<keyword evidence="2" id="KW-1003">Cell membrane</keyword>
<dbReference type="GeneID" id="85486715"/>
<keyword evidence="4" id="KW-0547">Nucleotide-binding</keyword>
<comment type="similarity">
    <text evidence="9">Belongs to the ABC transporter superfamily. Siderophore-Fe(3+) uptake transporter (SIUT) (TC 3.A.1.21) family.</text>
</comment>
<dbReference type="Pfam" id="PF00664">
    <property type="entry name" value="ABC_membrane"/>
    <property type="match status" value="1"/>
</dbReference>
<dbReference type="InterPro" id="IPR036640">
    <property type="entry name" value="ABC1_TM_sf"/>
</dbReference>
<evidence type="ECO:0000256" key="3">
    <source>
        <dbReference type="ARBA" id="ARBA00022692"/>
    </source>
</evidence>
<gene>
    <name evidence="13" type="ORF">SAMN05444374_111144</name>
</gene>
<accession>A0A1I0U310</accession>
<feature type="transmembrane region" description="Helical" evidence="10">
    <location>
        <begin position="157"/>
        <end position="176"/>
    </location>
</feature>
<dbReference type="InterPro" id="IPR027417">
    <property type="entry name" value="P-loop_NTPase"/>
</dbReference>
<dbReference type="OrthoDB" id="3237158at2"/>
<keyword evidence="7 10" id="KW-1133">Transmembrane helix</keyword>